<dbReference type="Pfam" id="PF13302">
    <property type="entry name" value="Acetyltransf_3"/>
    <property type="match status" value="1"/>
</dbReference>
<dbReference type="EMBL" id="MCFG01000044">
    <property type="protein sequence ID" value="ORX84866.1"/>
    <property type="molecule type" value="Genomic_DNA"/>
</dbReference>
<evidence type="ECO:0000256" key="2">
    <source>
        <dbReference type="ARBA" id="ARBA00023315"/>
    </source>
</evidence>
<evidence type="ECO:0000256" key="3">
    <source>
        <dbReference type="ARBA" id="ARBA00038502"/>
    </source>
</evidence>
<dbReference type="Gene3D" id="3.40.630.30">
    <property type="match status" value="1"/>
</dbReference>
<dbReference type="AlphaFoldDB" id="A0A1Y1XHJ0"/>
<organism evidence="5 6">
    <name type="scientific">Anaeromyces robustus</name>
    <dbReference type="NCBI Taxonomy" id="1754192"/>
    <lineage>
        <taxon>Eukaryota</taxon>
        <taxon>Fungi</taxon>
        <taxon>Fungi incertae sedis</taxon>
        <taxon>Chytridiomycota</taxon>
        <taxon>Chytridiomycota incertae sedis</taxon>
        <taxon>Neocallimastigomycetes</taxon>
        <taxon>Neocallimastigales</taxon>
        <taxon>Neocallimastigaceae</taxon>
        <taxon>Anaeromyces</taxon>
    </lineage>
</organism>
<keyword evidence="1 5" id="KW-0808">Transferase</keyword>
<dbReference type="STRING" id="1754192.A0A1Y1XHJ0"/>
<dbReference type="GO" id="GO:0016747">
    <property type="term" value="F:acyltransferase activity, transferring groups other than amino-acyl groups"/>
    <property type="evidence" value="ECO:0007669"/>
    <property type="project" value="InterPro"/>
</dbReference>
<evidence type="ECO:0000313" key="5">
    <source>
        <dbReference type="EMBL" id="ORX84866.1"/>
    </source>
</evidence>
<reference evidence="5 6" key="2">
    <citation type="submission" date="2016-08" db="EMBL/GenBank/DDBJ databases">
        <title>Pervasive Adenine N6-methylation of Active Genes in Fungi.</title>
        <authorList>
            <consortium name="DOE Joint Genome Institute"/>
            <person name="Mondo S.J."/>
            <person name="Dannebaum R.O."/>
            <person name="Kuo R.C."/>
            <person name="Labutti K."/>
            <person name="Haridas S."/>
            <person name="Kuo A."/>
            <person name="Salamov A."/>
            <person name="Ahrendt S.R."/>
            <person name="Lipzen A."/>
            <person name="Sullivan W."/>
            <person name="Andreopoulos W.B."/>
            <person name="Clum A."/>
            <person name="Lindquist E."/>
            <person name="Daum C."/>
            <person name="Ramamoorthy G.K."/>
            <person name="Gryganskyi A."/>
            <person name="Culley D."/>
            <person name="Magnuson J.K."/>
            <person name="James T.Y."/>
            <person name="O'Malley M.A."/>
            <person name="Stajich J.E."/>
            <person name="Spatafora J.W."/>
            <person name="Visel A."/>
            <person name="Grigoriev I.V."/>
        </authorList>
    </citation>
    <scope>NUCLEOTIDE SEQUENCE [LARGE SCALE GENOMIC DNA]</scope>
    <source>
        <strain evidence="5 6">S4</strain>
    </source>
</reference>
<gene>
    <name evidence="5" type="ORF">BCR32DRAFT_325703</name>
</gene>
<protein>
    <submittedName>
        <fullName evidence="5">Acetyltransferase, GNAT family</fullName>
    </submittedName>
</protein>
<sequence>MECTLREWKIDDKTDLAETLNNKNVLKNLSDAIPCPYTEKDAENYIQSMISADKNDTIAFAIIVDNKVIGSIGVFRGNNIHRKTGELGYYIGEKYWGKGYMTSAVKQICQYVFEHTDIVRIFAQPYSYNKGSCRVLEKSGFTYEGILKKNAFRAGEILDTKIYGLVKE</sequence>
<proteinExistence type="inferred from homology"/>
<evidence type="ECO:0000256" key="1">
    <source>
        <dbReference type="ARBA" id="ARBA00022679"/>
    </source>
</evidence>
<dbReference type="SUPFAM" id="SSF55729">
    <property type="entry name" value="Acyl-CoA N-acyltransferases (Nat)"/>
    <property type="match status" value="1"/>
</dbReference>
<dbReference type="InterPro" id="IPR016181">
    <property type="entry name" value="Acyl_CoA_acyltransferase"/>
</dbReference>
<dbReference type="PANTHER" id="PTHR43792:SF8">
    <property type="entry name" value="[RIBOSOMAL PROTEIN US5]-ALANINE N-ACETYLTRANSFERASE"/>
    <property type="match status" value="1"/>
</dbReference>
<feature type="domain" description="N-acetyltransferase" evidence="4">
    <location>
        <begin position="3"/>
        <end position="164"/>
    </location>
</feature>
<dbReference type="Proteomes" id="UP000193944">
    <property type="component" value="Unassembled WGS sequence"/>
</dbReference>
<evidence type="ECO:0000313" key="6">
    <source>
        <dbReference type="Proteomes" id="UP000193944"/>
    </source>
</evidence>
<comment type="caution">
    <text evidence="5">The sequence shown here is derived from an EMBL/GenBank/DDBJ whole genome shotgun (WGS) entry which is preliminary data.</text>
</comment>
<dbReference type="PANTHER" id="PTHR43792">
    <property type="entry name" value="GNAT FAMILY, PUTATIVE (AFU_ORTHOLOGUE AFUA_3G00765)-RELATED-RELATED"/>
    <property type="match status" value="1"/>
</dbReference>
<keyword evidence="6" id="KW-1185">Reference proteome</keyword>
<dbReference type="InterPro" id="IPR000182">
    <property type="entry name" value="GNAT_dom"/>
</dbReference>
<accession>A0A1Y1XHJ0</accession>
<dbReference type="InterPro" id="IPR051531">
    <property type="entry name" value="N-acetyltransferase"/>
</dbReference>
<name>A0A1Y1XHJ0_9FUNG</name>
<dbReference type="PROSITE" id="PS51186">
    <property type="entry name" value="GNAT"/>
    <property type="match status" value="1"/>
</dbReference>
<dbReference type="CDD" id="cd04301">
    <property type="entry name" value="NAT_SF"/>
    <property type="match status" value="1"/>
</dbReference>
<comment type="similarity">
    <text evidence="3">Belongs to the acetyltransferase family. RimJ subfamily.</text>
</comment>
<keyword evidence="2" id="KW-0012">Acyltransferase</keyword>
<reference evidence="5 6" key="1">
    <citation type="submission" date="2016-08" db="EMBL/GenBank/DDBJ databases">
        <title>A Parts List for Fungal Cellulosomes Revealed by Comparative Genomics.</title>
        <authorList>
            <consortium name="DOE Joint Genome Institute"/>
            <person name="Haitjema C.H."/>
            <person name="Gilmore S.P."/>
            <person name="Henske J.K."/>
            <person name="Solomon K.V."/>
            <person name="De Groot R."/>
            <person name="Kuo A."/>
            <person name="Mondo S.J."/>
            <person name="Salamov A.A."/>
            <person name="Labutti K."/>
            <person name="Zhao Z."/>
            <person name="Chiniquy J."/>
            <person name="Barry K."/>
            <person name="Brewer H.M."/>
            <person name="Purvine S.O."/>
            <person name="Wright A.T."/>
            <person name="Boxma B."/>
            <person name="Van Alen T."/>
            <person name="Hackstein J.H."/>
            <person name="Baker S.E."/>
            <person name="Grigoriev I.V."/>
            <person name="O'Malley M.A."/>
        </authorList>
    </citation>
    <scope>NUCLEOTIDE SEQUENCE [LARGE SCALE GENOMIC DNA]</scope>
    <source>
        <strain evidence="5 6">S4</strain>
    </source>
</reference>
<evidence type="ECO:0000259" key="4">
    <source>
        <dbReference type="PROSITE" id="PS51186"/>
    </source>
</evidence>
<dbReference type="OrthoDB" id="630895at2759"/>